<dbReference type="Gene3D" id="1.10.10.60">
    <property type="entry name" value="Homeodomain-like"/>
    <property type="match status" value="1"/>
</dbReference>
<feature type="DNA-binding region" description="H-T-H motif" evidence="4">
    <location>
        <begin position="39"/>
        <end position="58"/>
    </location>
</feature>
<dbReference type="PRINTS" id="PR00455">
    <property type="entry name" value="HTHTETR"/>
</dbReference>
<organism evidence="6 7">
    <name type="scientific">Bosea lathyri</name>
    <dbReference type="NCBI Taxonomy" id="1036778"/>
    <lineage>
        <taxon>Bacteria</taxon>
        <taxon>Pseudomonadati</taxon>
        <taxon>Pseudomonadota</taxon>
        <taxon>Alphaproteobacteria</taxon>
        <taxon>Hyphomicrobiales</taxon>
        <taxon>Boseaceae</taxon>
        <taxon>Bosea</taxon>
    </lineage>
</organism>
<gene>
    <name evidence="6" type="ORF">SAMN04488115_11680</name>
</gene>
<dbReference type="GO" id="GO:0000976">
    <property type="term" value="F:transcription cis-regulatory region binding"/>
    <property type="evidence" value="ECO:0007669"/>
    <property type="project" value="TreeGrafter"/>
</dbReference>
<dbReference type="InterPro" id="IPR009057">
    <property type="entry name" value="Homeodomain-like_sf"/>
</dbReference>
<dbReference type="InterPro" id="IPR050109">
    <property type="entry name" value="HTH-type_TetR-like_transc_reg"/>
</dbReference>
<evidence type="ECO:0000313" key="6">
    <source>
        <dbReference type="EMBL" id="SEG80593.1"/>
    </source>
</evidence>
<evidence type="ECO:0000256" key="4">
    <source>
        <dbReference type="PROSITE-ProRule" id="PRU00335"/>
    </source>
</evidence>
<proteinExistence type="predicted"/>
<dbReference type="EMBL" id="FNUY01000016">
    <property type="protein sequence ID" value="SEG80593.1"/>
    <property type="molecule type" value="Genomic_DNA"/>
</dbReference>
<name>A0A1H6D717_9HYPH</name>
<evidence type="ECO:0000313" key="7">
    <source>
        <dbReference type="Proteomes" id="UP000236743"/>
    </source>
</evidence>
<keyword evidence="2 4" id="KW-0238">DNA-binding</keyword>
<dbReference type="RefSeq" id="WP_103875412.1">
    <property type="nucleotide sequence ID" value="NZ_FNUY01000016.1"/>
</dbReference>
<dbReference type="GO" id="GO:0003700">
    <property type="term" value="F:DNA-binding transcription factor activity"/>
    <property type="evidence" value="ECO:0007669"/>
    <property type="project" value="TreeGrafter"/>
</dbReference>
<feature type="domain" description="HTH tetR-type" evidence="5">
    <location>
        <begin position="16"/>
        <end position="76"/>
    </location>
</feature>
<dbReference type="PROSITE" id="PS50977">
    <property type="entry name" value="HTH_TETR_2"/>
    <property type="match status" value="1"/>
</dbReference>
<dbReference type="Pfam" id="PF00440">
    <property type="entry name" value="TetR_N"/>
    <property type="match status" value="1"/>
</dbReference>
<keyword evidence="7" id="KW-1185">Reference proteome</keyword>
<dbReference type="SUPFAM" id="SSF46689">
    <property type="entry name" value="Homeodomain-like"/>
    <property type="match status" value="1"/>
</dbReference>
<keyword evidence="3" id="KW-0804">Transcription</keyword>
<dbReference type="PANTHER" id="PTHR30055:SF234">
    <property type="entry name" value="HTH-TYPE TRANSCRIPTIONAL REGULATOR BETI"/>
    <property type="match status" value="1"/>
</dbReference>
<dbReference type="InterPro" id="IPR023772">
    <property type="entry name" value="DNA-bd_HTH_TetR-type_CS"/>
</dbReference>
<keyword evidence="1" id="KW-0805">Transcription regulation</keyword>
<dbReference type="Gene3D" id="1.10.357.10">
    <property type="entry name" value="Tetracycline Repressor, domain 2"/>
    <property type="match status" value="1"/>
</dbReference>
<sequence>MQDCSDCSGQQADEATSRIDQIADAALRRFARYGYRRSSMDDIAKEAGLAKATLYLHFKSKDDIFRAMLARLGTRVEARCREAMAQEAPFPAKLAALLQAHFCTAFAAFGDGDHLVELKAVMADVASREIEAFEAVFAGFATTLLAQAESAGEITLSRVGLQRDALVAALMLAAIGAKSGTMPSRDVYSARLLDLASVFSAALVA</sequence>
<evidence type="ECO:0000259" key="5">
    <source>
        <dbReference type="PROSITE" id="PS50977"/>
    </source>
</evidence>
<dbReference type="AlphaFoldDB" id="A0A1H6D717"/>
<protein>
    <submittedName>
        <fullName evidence="6">Transcriptional regulator, TetR family</fullName>
    </submittedName>
</protein>
<dbReference type="PANTHER" id="PTHR30055">
    <property type="entry name" value="HTH-TYPE TRANSCRIPTIONAL REGULATOR RUTR"/>
    <property type="match status" value="1"/>
</dbReference>
<evidence type="ECO:0000256" key="1">
    <source>
        <dbReference type="ARBA" id="ARBA00023015"/>
    </source>
</evidence>
<dbReference type="InterPro" id="IPR001647">
    <property type="entry name" value="HTH_TetR"/>
</dbReference>
<dbReference type="PROSITE" id="PS01081">
    <property type="entry name" value="HTH_TETR_1"/>
    <property type="match status" value="1"/>
</dbReference>
<evidence type="ECO:0000256" key="3">
    <source>
        <dbReference type="ARBA" id="ARBA00023163"/>
    </source>
</evidence>
<accession>A0A1H6D717</accession>
<evidence type="ECO:0000256" key="2">
    <source>
        <dbReference type="ARBA" id="ARBA00023125"/>
    </source>
</evidence>
<reference evidence="6 7" key="1">
    <citation type="submission" date="2016-10" db="EMBL/GenBank/DDBJ databases">
        <authorList>
            <person name="de Groot N.N."/>
        </authorList>
    </citation>
    <scope>NUCLEOTIDE SEQUENCE [LARGE SCALE GENOMIC DNA]</scope>
    <source>
        <strain evidence="6 7">DSM 26656</strain>
    </source>
</reference>
<dbReference type="Proteomes" id="UP000236743">
    <property type="component" value="Unassembled WGS sequence"/>
</dbReference>
<dbReference type="OrthoDB" id="8478851at2"/>